<reference evidence="1 2" key="1">
    <citation type="submission" date="2019-06" db="EMBL/GenBank/DDBJ databases">
        <title>Genome analyses of bacteria isolated from kimchi.</title>
        <authorList>
            <person name="Lee S."/>
            <person name="Ahn S."/>
            <person name="Roh S."/>
        </authorList>
    </citation>
    <scope>NUCLEOTIDE SEQUENCE [LARGE SCALE GENOMIC DNA]</scope>
    <source>
        <strain evidence="1 2">CBA4606</strain>
    </source>
</reference>
<name>A0A5B8SVH0_9GAMM</name>
<evidence type="ECO:0000313" key="2">
    <source>
        <dbReference type="Proteomes" id="UP000321272"/>
    </source>
</evidence>
<organism evidence="1 2">
    <name type="scientific">Pistricoccus aurantiacus</name>
    <dbReference type="NCBI Taxonomy" id="1883414"/>
    <lineage>
        <taxon>Bacteria</taxon>
        <taxon>Pseudomonadati</taxon>
        <taxon>Pseudomonadota</taxon>
        <taxon>Gammaproteobacteria</taxon>
        <taxon>Oceanospirillales</taxon>
        <taxon>Halomonadaceae</taxon>
        <taxon>Pistricoccus</taxon>
    </lineage>
</organism>
<dbReference type="AlphaFoldDB" id="A0A5B8SVH0"/>
<dbReference type="EMBL" id="CP042382">
    <property type="protein sequence ID" value="QEA38698.1"/>
    <property type="molecule type" value="Genomic_DNA"/>
</dbReference>
<sequence length="70" mass="8197">MTLFGMEMWERFSFYGMQAILLIYLYYEVSRRLADVGSGTDHHRFLRCLRMTLDGAWEAPAERKRCGGAD</sequence>
<dbReference type="OrthoDB" id="9772725at2"/>
<proteinExistence type="predicted"/>
<gene>
    <name evidence="1" type="ORF">FGL86_06145</name>
</gene>
<keyword evidence="2" id="KW-1185">Reference proteome</keyword>
<dbReference type="KEGG" id="paur:FGL86_06145"/>
<dbReference type="Gene3D" id="1.20.1250.20">
    <property type="entry name" value="MFS general substrate transporter like domains"/>
    <property type="match status" value="1"/>
</dbReference>
<dbReference type="Proteomes" id="UP000321272">
    <property type="component" value="Chromosome"/>
</dbReference>
<evidence type="ECO:0000313" key="1">
    <source>
        <dbReference type="EMBL" id="QEA38698.1"/>
    </source>
</evidence>
<dbReference type="InterPro" id="IPR036259">
    <property type="entry name" value="MFS_trans_sf"/>
</dbReference>
<accession>A0A5B8SVH0</accession>
<protein>
    <submittedName>
        <fullName evidence="1">Uncharacterized protein</fullName>
    </submittedName>
</protein>